<sequence length="126" mass="14527">MVSKTSVKPFPKSKHGQVNTDKPLQIIHSDVMGSVETKSQGGSKFVVTFIEDYSRYTVAYFLTHKSEVVDRFMYFKALMENQLEYKIKFAKIFKSAGIVHQTTIPYLPQQNGLDERMNRTITERAK</sequence>
<proteinExistence type="predicted"/>
<dbReference type="Proteomes" id="UP001163321">
    <property type="component" value="Chromosome 11"/>
</dbReference>
<dbReference type="EMBL" id="CM047590">
    <property type="protein sequence ID" value="KAI9919777.1"/>
    <property type="molecule type" value="Genomic_DNA"/>
</dbReference>
<organism evidence="1 2">
    <name type="scientific">Peronosclerospora sorghi</name>
    <dbReference type="NCBI Taxonomy" id="230839"/>
    <lineage>
        <taxon>Eukaryota</taxon>
        <taxon>Sar</taxon>
        <taxon>Stramenopiles</taxon>
        <taxon>Oomycota</taxon>
        <taxon>Peronosporomycetes</taxon>
        <taxon>Peronosporales</taxon>
        <taxon>Peronosporaceae</taxon>
        <taxon>Peronosclerospora</taxon>
    </lineage>
</organism>
<evidence type="ECO:0000313" key="2">
    <source>
        <dbReference type="Proteomes" id="UP001163321"/>
    </source>
</evidence>
<gene>
    <name evidence="1" type="ORF">PsorP6_017632</name>
</gene>
<accession>A0ACC0WLZ2</accession>
<protein>
    <submittedName>
        <fullName evidence="1">Uncharacterized protein</fullName>
    </submittedName>
</protein>
<keyword evidence="2" id="KW-1185">Reference proteome</keyword>
<name>A0ACC0WLZ2_9STRA</name>
<evidence type="ECO:0000313" key="1">
    <source>
        <dbReference type="EMBL" id="KAI9919777.1"/>
    </source>
</evidence>
<reference evidence="1 2" key="1">
    <citation type="journal article" date="2022" name="bioRxiv">
        <title>The genome of the oomycete Peronosclerospora sorghi, a cosmopolitan pathogen of maize and sorghum, is inflated with dispersed pseudogenes.</title>
        <authorList>
            <person name="Fletcher K."/>
            <person name="Martin F."/>
            <person name="Isakeit T."/>
            <person name="Cavanaugh K."/>
            <person name="Magill C."/>
            <person name="Michelmore R."/>
        </authorList>
    </citation>
    <scope>NUCLEOTIDE SEQUENCE [LARGE SCALE GENOMIC DNA]</scope>
    <source>
        <strain evidence="1">P6</strain>
    </source>
</reference>
<comment type="caution">
    <text evidence="1">The sequence shown here is derived from an EMBL/GenBank/DDBJ whole genome shotgun (WGS) entry which is preliminary data.</text>
</comment>